<keyword evidence="3 11" id="KW-0858">Xylan degradation</keyword>
<dbReference type="RefSeq" id="WP_186746885.1">
    <property type="nucleotide sequence ID" value="NZ_CP060394.1"/>
</dbReference>
<dbReference type="SUPFAM" id="SSF51445">
    <property type="entry name" value="(Trans)glycosidases"/>
    <property type="match status" value="1"/>
</dbReference>
<dbReference type="GO" id="GO:0045493">
    <property type="term" value="P:xylan catabolic process"/>
    <property type="evidence" value="ECO:0007669"/>
    <property type="project" value="UniProtKB-KW"/>
</dbReference>
<evidence type="ECO:0000256" key="6">
    <source>
        <dbReference type="ARBA" id="ARBA00023277"/>
    </source>
</evidence>
<dbReference type="PRINTS" id="PR00134">
    <property type="entry name" value="GLHYDRLASE10"/>
</dbReference>
<feature type="domain" description="GH10" evidence="10">
    <location>
        <begin position="33"/>
        <end position="363"/>
    </location>
</feature>
<dbReference type="PROSITE" id="PS51760">
    <property type="entry name" value="GH10_2"/>
    <property type="match status" value="1"/>
</dbReference>
<name>A0A7G8BPX6_9BACT</name>
<dbReference type="PROSITE" id="PS51318">
    <property type="entry name" value="TAT"/>
    <property type="match status" value="1"/>
</dbReference>
<keyword evidence="12" id="KW-1185">Reference proteome</keyword>
<keyword evidence="5 9" id="KW-0378">Hydrolase</keyword>
<evidence type="ECO:0000256" key="7">
    <source>
        <dbReference type="ARBA" id="ARBA00023295"/>
    </source>
</evidence>
<sequence length="376" mass="41570">MHLRSTRRQFLRQSANVAAASLLPWDQILAEDVAGPQSLRAHAQARGLLAGCAVVPEKLAGEPAYANTVAEQANLLVAENAMKWKALRPAPDKYNFAPADAILAFANEHNQRVRGHNLCWHEALPDWFQATATHENARELLIDHIEHVAGHFAGKLHSWDVVNEAIDVKDGRPDGLRKSPWLDLIGPDYIEIAFRTARRADSTALLTYNDYGIELDTPEQEQKRSQVLALVKQLRLRGVPIHAVGVQSHLTAGEGTPGAGLREFVRAVGELGMQVFITELDVSDHKLTGSVKERDTAVAKLYGDYLNLVLAEPNVTAVLTWGITDTYSWLNHHHARSDGQPQRCLPFDADYQPTPVFFAMRKAFDARRQASPGLGS</sequence>
<organism evidence="11 12">
    <name type="scientific">Alloacidobacterium dinghuense</name>
    <dbReference type="NCBI Taxonomy" id="2763107"/>
    <lineage>
        <taxon>Bacteria</taxon>
        <taxon>Pseudomonadati</taxon>
        <taxon>Acidobacteriota</taxon>
        <taxon>Terriglobia</taxon>
        <taxon>Terriglobales</taxon>
        <taxon>Acidobacteriaceae</taxon>
        <taxon>Alloacidobacterium</taxon>
    </lineage>
</organism>
<keyword evidence="4" id="KW-0732">Signal</keyword>
<dbReference type="EMBL" id="CP060394">
    <property type="protein sequence ID" value="QNI34596.1"/>
    <property type="molecule type" value="Genomic_DNA"/>
</dbReference>
<dbReference type="Pfam" id="PF00331">
    <property type="entry name" value="Glyco_hydro_10"/>
    <property type="match status" value="1"/>
</dbReference>
<comment type="catalytic activity">
    <reaction evidence="1 9">
        <text>Endohydrolysis of (1-&gt;4)-beta-D-xylosidic linkages in xylans.</text>
        <dbReference type="EC" id="3.2.1.8"/>
    </reaction>
</comment>
<keyword evidence="6 9" id="KW-0119">Carbohydrate metabolism</keyword>
<evidence type="ECO:0000256" key="1">
    <source>
        <dbReference type="ARBA" id="ARBA00000681"/>
    </source>
</evidence>
<dbReference type="PANTHER" id="PTHR31490:SF88">
    <property type="entry name" value="BETA-XYLANASE"/>
    <property type="match status" value="1"/>
</dbReference>
<dbReference type="Gene3D" id="3.20.20.80">
    <property type="entry name" value="Glycosidases"/>
    <property type="match status" value="1"/>
</dbReference>
<dbReference type="PANTHER" id="PTHR31490">
    <property type="entry name" value="GLYCOSYL HYDROLASE"/>
    <property type="match status" value="1"/>
</dbReference>
<dbReference type="SMART" id="SM00633">
    <property type="entry name" value="Glyco_10"/>
    <property type="match status" value="1"/>
</dbReference>
<dbReference type="InterPro" id="IPR044846">
    <property type="entry name" value="GH10"/>
</dbReference>
<reference evidence="11 12" key="1">
    <citation type="submission" date="2020-08" db="EMBL/GenBank/DDBJ databases">
        <title>Edaphobacter telluris sp. nov. and Acidobacterium dinghuensis sp. nov., two acidobacteria isolated from forest soil.</title>
        <authorList>
            <person name="Fu J."/>
            <person name="Qiu L."/>
        </authorList>
    </citation>
    <scope>NUCLEOTIDE SEQUENCE [LARGE SCALE GENOMIC DNA]</scope>
    <source>
        <strain evidence="11">4Y35</strain>
    </source>
</reference>
<evidence type="ECO:0000259" key="10">
    <source>
        <dbReference type="PROSITE" id="PS51760"/>
    </source>
</evidence>
<dbReference type="EC" id="3.2.1.8" evidence="9"/>
<evidence type="ECO:0000256" key="2">
    <source>
        <dbReference type="ARBA" id="ARBA00007495"/>
    </source>
</evidence>
<dbReference type="InterPro" id="IPR006311">
    <property type="entry name" value="TAT_signal"/>
</dbReference>
<dbReference type="KEGG" id="adin:H7849_12265"/>
<proteinExistence type="inferred from homology"/>
<evidence type="ECO:0000256" key="8">
    <source>
        <dbReference type="ARBA" id="ARBA00023326"/>
    </source>
</evidence>
<keyword evidence="7 9" id="KW-0326">Glycosidase</keyword>
<evidence type="ECO:0000256" key="5">
    <source>
        <dbReference type="ARBA" id="ARBA00022801"/>
    </source>
</evidence>
<dbReference type="Proteomes" id="UP000515312">
    <property type="component" value="Chromosome"/>
</dbReference>
<dbReference type="GO" id="GO:0031176">
    <property type="term" value="F:endo-1,4-beta-xylanase activity"/>
    <property type="evidence" value="ECO:0007669"/>
    <property type="project" value="UniProtKB-EC"/>
</dbReference>
<evidence type="ECO:0000256" key="4">
    <source>
        <dbReference type="ARBA" id="ARBA00022729"/>
    </source>
</evidence>
<protein>
    <recommendedName>
        <fullName evidence="9">Beta-xylanase</fullName>
        <ecNumber evidence="9">3.2.1.8</ecNumber>
    </recommendedName>
</protein>
<dbReference type="InterPro" id="IPR017853">
    <property type="entry name" value="GH"/>
</dbReference>
<evidence type="ECO:0000256" key="3">
    <source>
        <dbReference type="ARBA" id="ARBA00022651"/>
    </source>
</evidence>
<evidence type="ECO:0000313" key="12">
    <source>
        <dbReference type="Proteomes" id="UP000515312"/>
    </source>
</evidence>
<gene>
    <name evidence="11" type="ORF">H7849_12265</name>
</gene>
<evidence type="ECO:0000313" key="11">
    <source>
        <dbReference type="EMBL" id="QNI34596.1"/>
    </source>
</evidence>
<dbReference type="AlphaFoldDB" id="A0A7G8BPX6"/>
<comment type="similarity">
    <text evidence="2 9">Belongs to the glycosyl hydrolase 10 (cellulase F) family.</text>
</comment>
<evidence type="ECO:0000256" key="9">
    <source>
        <dbReference type="RuleBase" id="RU361174"/>
    </source>
</evidence>
<dbReference type="InterPro" id="IPR001000">
    <property type="entry name" value="GH10_dom"/>
</dbReference>
<accession>A0A7G8BPX6</accession>
<keyword evidence="8 9" id="KW-0624">Polysaccharide degradation</keyword>